<evidence type="ECO:0000256" key="5">
    <source>
        <dbReference type="ARBA" id="ARBA00023136"/>
    </source>
</evidence>
<dbReference type="InterPro" id="IPR001851">
    <property type="entry name" value="ABC_transp_permease"/>
</dbReference>
<evidence type="ECO:0000256" key="4">
    <source>
        <dbReference type="ARBA" id="ARBA00022989"/>
    </source>
</evidence>
<dbReference type="PANTHER" id="PTHR30482:SF5">
    <property type="entry name" value="ABC TRANSPORTER PERMEASE PROTEIN"/>
    <property type="match status" value="1"/>
</dbReference>
<proteinExistence type="predicted"/>
<accession>A0A1X4NPQ1</accession>
<feature type="transmembrane region" description="Helical" evidence="6">
    <location>
        <begin position="76"/>
        <end position="95"/>
    </location>
</feature>
<evidence type="ECO:0000256" key="6">
    <source>
        <dbReference type="SAM" id="Phobius"/>
    </source>
</evidence>
<dbReference type="Proteomes" id="UP000193926">
    <property type="component" value="Unassembled WGS sequence"/>
</dbReference>
<gene>
    <name evidence="7" type="ORF">MGEO_04005</name>
</gene>
<keyword evidence="8" id="KW-1185">Reference proteome</keyword>
<evidence type="ECO:0000256" key="1">
    <source>
        <dbReference type="ARBA" id="ARBA00004651"/>
    </source>
</evidence>
<dbReference type="AlphaFoldDB" id="A0A1X4NPQ1"/>
<evidence type="ECO:0000313" key="8">
    <source>
        <dbReference type="Proteomes" id="UP000193926"/>
    </source>
</evidence>
<evidence type="ECO:0000256" key="2">
    <source>
        <dbReference type="ARBA" id="ARBA00022475"/>
    </source>
</evidence>
<dbReference type="STRING" id="1123756.MGEO_04005"/>
<keyword evidence="4 6" id="KW-1133">Transmembrane helix</keyword>
<sequence length="409" mass="44408">MLYRTAGQFKTSYIADQALFPVKQDAFLLGIILALAWIVFPLTASEFTFQTLLIPILIYALAAMGLNILTGFAGQLSLGTGAFMGVGAYACYKMVTLMPWMNPIVAILLSGVFSAGIGVVFGIPSLRIKGFYLAIATLAAQFFLVWLFEKWAWLYNYNASGAIQVPNLEMFGVFVSGPQAASVTEYYIVLFVVTLLTLLCINLTRGNLGRTWKATRDMDIAAELIGINLMKSKLTAFAVSSYVVGVAGALYVFMWKGAAEPNVFDIPLSFQVLFIAIIGGLGSIMGNYLGAILIVGLPVVLNVVAGTQVFEISTPSAILLVALIAAATFLFWVARSLWGVGAAIGFGAVTLIYGYAQLQGFRIDSALIEHINVMIVGGLIIFFLIIEPHGLNQLWRLIREKLIIWPFPH</sequence>
<feature type="transmembrane region" description="Helical" evidence="6">
    <location>
        <begin position="101"/>
        <end position="123"/>
    </location>
</feature>
<keyword evidence="5 6" id="KW-0472">Membrane</keyword>
<comment type="caution">
    <text evidence="7">The sequence shown here is derived from an EMBL/GenBank/DDBJ whole genome shotgun (WGS) entry which is preliminary data.</text>
</comment>
<evidence type="ECO:0000313" key="7">
    <source>
        <dbReference type="EMBL" id="OSQ52546.1"/>
    </source>
</evidence>
<dbReference type="RefSeq" id="WP_085635423.1">
    <property type="nucleotide sequence ID" value="NZ_JFKC01000002.1"/>
</dbReference>
<feature type="transmembrane region" description="Helical" evidence="6">
    <location>
        <begin position="234"/>
        <end position="253"/>
    </location>
</feature>
<dbReference type="InterPro" id="IPR043428">
    <property type="entry name" value="LivM-like"/>
</dbReference>
<dbReference type="GO" id="GO:0005886">
    <property type="term" value="C:plasma membrane"/>
    <property type="evidence" value="ECO:0007669"/>
    <property type="project" value="UniProtKB-SubCell"/>
</dbReference>
<feature type="transmembrane region" description="Helical" evidence="6">
    <location>
        <begin position="338"/>
        <end position="355"/>
    </location>
</feature>
<reference evidence="7 8" key="1">
    <citation type="submission" date="2014-03" db="EMBL/GenBank/DDBJ databases">
        <title>The draft genome sequence of Marivita geojedonensis KCTC 23882.</title>
        <authorList>
            <person name="Lai Q."/>
            <person name="Shao Z."/>
        </authorList>
    </citation>
    <scope>NUCLEOTIDE SEQUENCE [LARGE SCALE GENOMIC DNA]</scope>
    <source>
        <strain evidence="7 8">DPG-138</strain>
    </source>
</reference>
<dbReference type="PANTHER" id="PTHR30482">
    <property type="entry name" value="HIGH-AFFINITY BRANCHED-CHAIN AMINO ACID TRANSPORT SYSTEM PERMEASE"/>
    <property type="match status" value="1"/>
</dbReference>
<comment type="subcellular location">
    <subcellularLocation>
        <location evidence="1">Cell membrane</location>
        <topology evidence="1">Multi-pass membrane protein</topology>
    </subcellularLocation>
</comment>
<feature type="transmembrane region" description="Helical" evidence="6">
    <location>
        <begin position="186"/>
        <end position="204"/>
    </location>
</feature>
<feature type="transmembrane region" description="Helical" evidence="6">
    <location>
        <begin position="367"/>
        <end position="386"/>
    </location>
</feature>
<feature type="transmembrane region" description="Helical" evidence="6">
    <location>
        <begin position="49"/>
        <end position="69"/>
    </location>
</feature>
<evidence type="ECO:0000256" key="3">
    <source>
        <dbReference type="ARBA" id="ARBA00022692"/>
    </source>
</evidence>
<feature type="transmembrane region" description="Helical" evidence="6">
    <location>
        <begin position="26"/>
        <end position="43"/>
    </location>
</feature>
<keyword evidence="2" id="KW-1003">Cell membrane</keyword>
<feature type="transmembrane region" description="Helical" evidence="6">
    <location>
        <begin position="273"/>
        <end position="300"/>
    </location>
</feature>
<dbReference type="EMBL" id="JFKC01000002">
    <property type="protein sequence ID" value="OSQ52546.1"/>
    <property type="molecule type" value="Genomic_DNA"/>
</dbReference>
<dbReference type="GO" id="GO:0015658">
    <property type="term" value="F:branched-chain amino acid transmembrane transporter activity"/>
    <property type="evidence" value="ECO:0007669"/>
    <property type="project" value="InterPro"/>
</dbReference>
<dbReference type="Pfam" id="PF02653">
    <property type="entry name" value="BPD_transp_2"/>
    <property type="match status" value="1"/>
</dbReference>
<feature type="transmembrane region" description="Helical" evidence="6">
    <location>
        <begin position="130"/>
        <end position="148"/>
    </location>
</feature>
<dbReference type="CDD" id="cd06581">
    <property type="entry name" value="TM_PBP1_LivM_like"/>
    <property type="match status" value="1"/>
</dbReference>
<protein>
    <submittedName>
        <fullName evidence="7">ABC transporter permease</fullName>
    </submittedName>
</protein>
<keyword evidence="3 6" id="KW-0812">Transmembrane</keyword>
<feature type="transmembrane region" description="Helical" evidence="6">
    <location>
        <begin position="312"/>
        <end position="332"/>
    </location>
</feature>
<organism evidence="7 8">
    <name type="scientific">Marivita geojedonensis</name>
    <dbReference type="NCBI Taxonomy" id="1123756"/>
    <lineage>
        <taxon>Bacteria</taxon>
        <taxon>Pseudomonadati</taxon>
        <taxon>Pseudomonadota</taxon>
        <taxon>Alphaproteobacteria</taxon>
        <taxon>Rhodobacterales</taxon>
        <taxon>Roseobacteraceae</taxon>
        <taxon>Marivita</taxon>
    </lineage>
</organism>
<name>A0A1X4NPQ1_9RHOB</name>